<evidence type="ECO:0008006" key="3">
    <source>
        <dbReference type="Google" id="ProtNLM"/>
    </source>
</evidence>
<keyword evidence="2" id="KW-1185">Reference proteome</keyword>
<protein>
    <recommendedName>
        <fullName evidence="3">Cupin 2 conserved barrel domain-containing protein</fullName>
    </recommendedName>
</protein>
<reference evidence="1" key="1">
    <citation type="submission" date="2022-06" db="EMBL/GenBank/DDBJ databases">
        <authorList>
            <person name="Dietemann V."/>
            <person name="Ory F."/>
            <person name="Dainat B."/>
            <person name="Oberhansli S."/>
        </authorList>
    </citation>
    <scope>NUCLEOTIDE SEQUENCE</scope>
    <source>
        <strain evidence="1">Ena-SAMPLE-TAB-26-04-2022-14:26:32:270-5432</strain>
    </source>
</reference>
<dbReference type="EMBL" id="CALYLO010000001">
    <property type="protein sequence ID" value="CAH8243393.1"/>
    <property type="molecule type" value="Genomic_DNA"/>
</dbReference>
<comment type="caution">
    <text evidence="1">The sequence shown here is derived from an EMBL/GenBank/DDBJ whole genome shotgun (WGS) entry which is preliminary data.</text>
</comment>
<name>A0ABM9FWX6_9BACL</name>
<evidence type="ECO:0000313" key="2">
    <source>
        <dbReference type="Proteomes" id="UP001154322"/>
    </source>
</evidence>
<sequence length="128" mass="14444">MAEESFEVVKGVMVSRINGMERTVTCGETVVIPAGARHTGWNSGEGELVLRARITPGMQFEEYYRTVFHLSQMNKTNKKGVPGPLYLAAMSHEMKNQTFLPRFIALQKIYIALAGPLAKWLGYKPYYK</sequence>
<dbReference type="SUPFAM" id="SSF51182">
    <property type="entry name" value="RmlC-like cupins"/>
    <property type="match status" value="1"/>
</dbReference>
<dbReference type="Proteomes" id="UP001154322">
    <property type="component" value="Unassembled WGS sequence"/>
</dbReference>
<organism evidence="1 2">
    <name type="scientific">Paenibacillus melissococcoides</name>
    <dbReference type="NCBI Taxonomy" id="2912268"/>
    <lineage>
        <taxon>Bacteria</taxon>
        <taxon>Bacillati</taxon>
        <taxon>Bacillota</taxon>
        <taxon>Bacilli</taxon>
        <taxon>Bacillales</taxon>
        <taxon>Paenibacillaceae</taxon>
        <taxon>Paenibacillus</taxon>
    </lineage>
</organism>
<evidence type="ECO:0000313" key="1">
    <source>
        <dbReference type="EMBL" id="CAH8243393.1"/>
    </source>
</evidence>
<dbReference type="Gene3D" id="2.60.120.10">
    <property type="entry name" value="Jelly Rolls"/>
    <property type="match status" value="1"/>
</dbReference>
<accession>A0ABM9FWX6</accession>
<dbReference type="InterPro" id="IPR014710">
    <property type="entry name" value="RmlC-like_jellyroll"/>
</dbReference>
<dbReference type="InterPro" id="IPR011051">
    <property type="entry name" value="RmlC_Cupin_sf"/>
</dbReference>
<gene>
    <name evidence="1" type="ORF">WJ0W_000634</name>
</gene>
<proteinExistence type="predicted"/>